<comment type="caution">
    <text evidence="8">The sequence shown here is derived from an EMBL/GenBank/DDBJ whole genome shotgun (WGS) entry which is preliminary data.</text>
</comment>
<dbReference type="GO" id="GO:0051539">
    <property type="term" value="F:4 iron, 4 sulfur cluster binding"/>
    <property type="evidence" value="ECO:0007669"/>
    <property type="project" value="UniProtKB-KW"/>
</dbReference>
<feature type="domain" description="4Fe-4S ferredoxin-type" evidence="7">
    <location>
        <begin position="3"/>
        <end position="34"/>
    </location>
</feature>
<evidence type="ECO:0000256" key="2">
    <source>
        <dbReference type="ARBA" id="ARBA00022485"/>
    </source>
</evidence>
<dbReference type="Proteomes" id="UP000505077">
    <property type="component" value="Unassembled WGS sequence"/>
</dbReference>
<evidence type="ECO:0000256" key="5">
    <source>
        <dbReference type="ARBA" id="ARBA00023004"/>
    </source>
</evidence>
<dbReference type="PROSITE" id="PS00198">
    <property type="entry name" value="4FE4S_FER_1"/>
    <property type="match status" value="1"/>
</dbReference>
<evidence type="ECO:0000256" key="6">
    <source>
        <dbReference type="ARBA" id="ARBA00023014"/>
    </source>
</evidence>
<name>A0A6L2R5U5_9BACT</name>
<organism evidence="8 9">
    <name type="scientific">Candidatus Desulfovibrio kirbyi</name>
    <dbReference type="NCBI Taxonomy" id="2696086"/>
    <lineage>
        <taxon>Bacteria</taxon>
        <taxon>Pseudomonadati</taxon>
        <taxon>Thermodesulfobacteriota</taxon>
        <taxon>Desulfovibrionia</taxon>
        <taxon>Desulfovibrionales</taxon>
        <taxon>Desulfovibrionaceae</taxon>
        <taxon>Desulfovibrio</taxon>
    </lineage>
</organism>
<dbReference type="Pfam" id="PF13247">
    <property type="entry name" value="Fer4_11"/>
    <property type="match status" value="1"/>
</dbReference>
<evidence type="ECO:0000256" key="4">
    <source>
        <dbReference type="ARBA" id="ARBA00022982"/>
    </source>
</evidence>
<gene>
    <name evidence="8" type="primary">cooF</name>
    <name evidence="8" type="ORF">ZNDK_0712</name>
</gene>
<dbReference type="AlphaFoldDB" id="A0A6L2R5U5"/>
<dbReference type="PANTHER" id="PTHR42859:SF10">
    <property type="entry name" value="DIMETHYLSULFOXIDE REDUCTASE CHAIN B"/>
    <property type="match status" value="1"/>
</dbReference>
<dbReference type="InterPro" id="IPR050294">
    <property type="entry name" value="RnfB_subfamily"/>
</dbReference>
<dbReference type="Gene3D" id="3.30.70.20">
    <property type="match status" value="2"/>
</dbReference>
<evidence type="ECO:0000256" key="3">
    <source>
        <dbReference type="ARBA" id="ARBA00022723"/>
    </source>
</evidence>
<keyword evidence="1" id="KW-0813">Transport</keyword>
<dbReference type="GO" id="GO:0046872">
    <property type="term" value="F:metal ion binding"/>
    <property type="evidence" value="ECO:0007669"/>
    <property type="project" value="UniProtKB-KW"/>
</dbReference>
<evidence type="ECO:0000259" key="7">
    <source>
        <dbReference type="PROSITE" id="PS51379"/>
    </source>
</evidence>
<proteinExistence type="predicted"/>
<dbReference type="SUPFAM" id="SSF54862">
    <property type="entry name" value="4Fe-4S ferredoxins"/>
    <property type="match status" value="1"/>
</dbReference>
<dbReference type="PROSITE" id="PS51379">
    <property type="entry name" value="4FE4S_FER_2"/>
    <property type="match status" value="2"/>
</dbReference>
<evidence type="ECO:0000313" key="9">
    <source>
        <dbReference type="Proteomes" id="UP000505077"/>
    </source>
</evidence>
<dbReference type="PANTHER" id="PTHR42859">
    <property type="entry name" value="OXIDOREDUCTASE"/>
    <property type="match status" value="1"/>
</dbReference>
<accession>A0A6L2R5U5</accession>
<evidence type="ECO:0000256" key="1">
    <source>
        <dbReference type="ARBA" id="ARBA00022448"/>
    </source>
</evidence>
<evidence type="ECO:0000313" key="8">
    <source>
        <dbReference type="EMBL" id="GFH62941.1"/>
    </source>
</evidence>
<keyword evidence="4" id="KW-0249">Electron transport</keyword>
<keyword evidence="5" id="KW-0408">Iron</keyword>
<dbReference type="EMBL" id="BLLL01000007">
    <property type="protein sequence ID" value="GFH62941.1"/>
    <property type="molecule type" value="Genomic_DNA"/>
</dbReference>
<dbReference type="InterPro" id="IPR017896">
    <property type="entry name" value="4Fe4S_Fe-S-bd"/>
</dbReference>
<keyword evidence="2" id="KW-0004">4Fe-4S</keyword>
<keyword evidence="3" id="KW-0479">Metal-binding</keyword>
<feature type="domain" description="4Fe-4S ferredoxin-type" evidence="7">
    <location>
        <begin position="82"/>
        <end position="111"/>
    </location>
</feature>
<dbReference type="InterPro" id="IPR017900">
    <property type="entry name" value="4Fe4S_Fe_S_CS"/>
</dbReference>
<sequence>MHEHIQVVPNKCRACRRCEMACIAAHHGISIKEAMKHRNELVSRTQVVKTDLFKTTVRCHQCDPAPCCAICPTGALRQQANGVIIMHEEMCAACKMCIAACPYGTIAMEAVGMPDMTADNAETMAQRARREVGVRCDMCEGWREDNGKKITACVEACPARALSLVLPDGTVIESPIQPKAAKDNVAENATEA</sequence>
<keyword evidence="6" id="KW-0411">Iron-sulfur</keyword>
<protein>
    <submittedName>
        <fullName evidence="8">H+-translocating [NiFe] hydrogenase complex, iron-sulfur subunit CooF</fullName>
    </submittedName>
</protein>
<reference evidence="8 9" key="1">
    <citation type="journal article" date="2020" name="ISME J.">
        <title>Parallel Reductive Genome Evolution in Desulfovibrio Ectosymbionts Independently Acquired by Trichonympha Protists in the Termite Gut.</title>
        <authorList>
            <person name="Takeuchi M."/>
            <person name="Kuwahara H."/>
            <person name="Murakami T."/>
            <person name="Takahashi K."/>
            <person name="Kajitani R."/>
            <person name="Toyoda A."/>
            <person name="Itoh T."/>
            <person name="Ohkuma M."/>
            <person name="Hongoh Y."/>
        </authorList>
    </citation>
    <scope>NUCLEOTIDE SEQUENCE [LARGE SCALE GENOMIC DNA]</scope>
    <source>
        <strain evidence="8">ZnDsv-02</strain>
    </source>
</reference>